<evidence type="ECO:0000259" key="15">
    <source>
        <dbReference type="Pfam" id="PF00266"/>
    </source>
</evidence>
<dbReference type="Gene3D" id="3.40.640.10">
    <property type="entry name" value="Type I PLP-dependent aspartate aminotransferase-like (Major domain)"/>
    <property type="match status" value="1"/>
</dbReference>
<dbReference type="GO" id="GO:0019265">
    <property type="term" value="P:glycine biosynthetic process, by transamination of glyoxylate"/>
    <property type="evidence" value="ECO:0007669"/>
    <property type="project" value="TreeGrafter"/>
</dbReference>
<evidence type="ECO:0000256" key="4">
    <source>
        <dbReference type="ARBA" id="ARBA00013030"/>
    </source>
</evidence>
<comment type="cofactor">
    <cofactor evidence="1">
        <name>pyridoxal 5'-phosphate</name>
        <dbReference type="ChEBI" id="CHEBI:597326"/>
    </cofactor>
</comment>
<comment type="caution">
    <text evidence="16">The sequence shown here is derived from an EMBL/GenBank/DDBJ whole genome shotgun (WGS) entry which is preliminary data.</text>
</comment>
<evidence type="ECO:0000256" key="6">
    <source>
        <dbReference type="ARBA" id="ARBA00022576"/>
    </source>
</evidence>
<keyword evidence="10" id="KW-0664">Pyridoxine biosynthesis</keyword>
<evidence type="ECO:0000256" key="2">
    <source>
        <dbReference type="ARBA" id="ARBA00005099"/>
    </source>
</evidence>
<dbReference type="Pfam" id="PF00266">
    <property type="entry name" value="Aminotran_5"/>
    <property type="match status" value="1"/>
</dbReference>
<dbReference type="RefSeq" id="WP_002698433.1">
    <property type="nucleotide sequence ID" value="NZ_AAWS01000017.1"/>
</dbReference>
<dbReference type="InterPro" id="IPR015421">
    <property type="entry name" value="PyrdxlP-dep_Trfase_major"/>
</dbReference>
<comment type="catalytic activity">
    <reaction evidence="13">
        <text>4-(phosphooxy)-L-threonine + 2-oxoglutarate = (R)-3-hydroxy-2-oxo-4-phosphooxybutanoate + L-glutamate</text>
        <dbReference type="Rhea" id="RHEA:16573"/>
        <dbReference type="ChEBI" id="CHEBI:16810"/>
        <dbReference type="ChEBI" id="CHEBI:29985"/>
        <dbReference type="ChEBI" id="CHEBI:58452"/>
        <dbReference type="ChEBI" id="CHEBI:58538"/>
        <dbReference type="EC" id="2.6.1.52"/>
    </reaction>
</comment>
<dbReference type="Proteomes" id="UP000004095">
    <property type="component" value="Unassembled WGS sequence"/>
</dbReference>
<protein>
    <recommendedName>
        <fullName evidence="4">phosphoserine transaminase</fullName>
        <ecNumber evidence="4">2.6.1.52</ecNumber>
    </recommendedName>
    <alternativeName>
        <fullName evidence="12">Phosphohydroxythreonine aminotransferase</fullName>
    </alternativeName>
</protein>
<keyword evidence="8 16" id="KW-0808">Transferase</keyword>
<keyword evidence="7" id="KW-0028">Amino-acid biosynthesis</keyword>
<dbReference type="GO" id="GO:0008615">
    <property type="term" value="P:pyridoxine biosynthetic process"/>
    <property type="evidence" value="ECO:0007669"/>
    <property type="project" value="UniProtKB-KW"/>
</dbReference>
<comment type="pathway">
    <text evidence="2">Amino-acid biosynthesis; L-serine biosynthesis; L-serine from 3-phospho-D-glycerate: step 2/3.</text>
</comment>
<dbReference type="PIRSF" id="PIRSF000525">
    <property type="entry name" value="SerC"/>
    <property type="match status" value="1"/>
</dbReference>
<dbReference type="InterPro" id="IPR015424">
    <property type="entry name" value="PyrdxlP-dep_Trfase"/>
</dbReference>
<comment type="catalytic activity">
    <reaction evidence="14">
        <text>O-phospho-L-serine + 2-oxoglutarate = 3-phosphooxypyruvate + L-glutamate</text>
        <dbReference type="Rhea" id="RHEA:14329"/>
        <dbReference type="ChEBI" id="CHEBI:16810"/>
        <dbReference type="ChEBI" id="CHEBI:18110"/>
        <dbReference type="ChEBI" id="CHEBI:29985"/>
        <dbReference type="ChEBI" id="CHEBI:57524"/>
        <dbReference type="EC" id="2.6.1.52"/>
    </reaction>
</comment>
<evidence type="ECO:0000256" key="14">
    <source>
        <dbReference type="ARBA" id="ARBA00049007"/>
    </source>
</evidence>
<evidence type="ECO:0000256" key="1">
    <source>
        <dbReference type="ARBA" id="ARBA00001933"/>
    </source>
</evidence>
<keyword evidence="6 16" id="KW-0032">Aminotransferase</keyword>
<dbReference type="eggNOG" id="COG0075">
    <property type="taxonomic scope" value="Bacteria"/>
</dbReference>
<dbReference type="OrthoDB" id="975012at2"/>
<dbReference type="UniPathway" id="UPA00135">
    <property type="reaction ID" value="UER00197"/>
</dbReference>
<keyword evidence="11" id="KW-0718">Serine biosynthesis</keyword>
<dbReference type="PANTHER" id="PTHR21152">
    <property type="entry name" value="AMINOTRANSFERASE CLASS V"/>
    <property type="match status" value="1"/>
</dbReference>
<evidence type="ECO:0000256" key="3">
    <source>
        <dbReference type="ARBA" id="ARBA00006904"/>
    </source>
</evidence>
<dbReference type="InterPro" id="IPR022278">
    <property type="entry name" value="Pser_aminoTfrase"/>
</dbReference>
<organism evidence="16 17">
    <name type="scientific">Microscilla marina ATCC 23134</name>
    <dbReference type="NCBI Taxonomy" id="313606"/>
    <lineage>
        <taxon>Bacteria</taxon>
        <taxon>Pseudomonadati</taxon>
        <taxon>Bacteroidota</taxon>
        <taxon>Cytophagia</taxon>
        <taxon>Cytophagales</taxon>
        <taxon>Microscillaceae</taxon>
        <taxon>Microscilla</taxon>
    </lineage>
</organism>
<evidence type="ECO:0000256" key="12">
    <source>
        <dbReference type="ARBA" id="ARBA00031421"/>
    </source>
</evidence>
<dbReference type="EC" id="2.6.1.52" evidence="4"/>
<evidence type="ECO:0000256" key="7">
    <source>
        <dbReference type="ARBA" id="ARBA00022605"/>
    </source>
</evidence>
<evidence type="ECO:0000256" key="10">
    <source>
        <dbReference type="ARBA" id="ARBA00023096"/>
    </source>
</evidence>
<dbReference type="GO" id="GO:0006564">
    <property type="term" value="P:L-serine biosynthetic process"/>
    <property type="evidence" value="ECO:0007669"/>
    <property type="project" value="UniProtKB-KW"/>
</dbReference>
<evidence type="ECO:0000256" key="9">
    <source>
        <dbReference type="ARBA" id="ARBA00022898"/>
    </source>
</evidence>
<reference evidence="16 17" key="1">
    <citation type="submission" date="2007-01" db="EMBL/GenBank/DDBJ databases">
        <authorList>
            <person name="Haygood M."/>
            <person name="Podell S."/>
            <person name="Anderson C."/>
            <person name="Hopkinson B."/>
            <person name="Roe K."/>
            <person name="Barbeau K."/>
            <person name="Gaasterland T."/>
            <person name="Ferriera S."/>
            <person name="Johnson J."/>
            <person name="Kravitz S."/>
            <person name="Beeson K."/>
            <person name="Sutton G."/>
            <person name="Rogers Y.-H."/>
            <person name="Friedman R."/>
            <person name="Frazier M."/>
            <person name="Venter J.C."/>
        </authorList>
    </citation>
    <scope>NUCLEOTIDE SEQUENCE [LARGE SCALE GENOMIC DNA]</scope>
    <source>
        <strain evidence="16 17">ATCC 23134</strain>
    </source>
</reference>
<keyword evidence="17" id="KW-1185">Reference proteome</keyword>
<dbReference type="AlphaFoldDB" id="A1ZN54"/>
<evidence type="ECO:0000256" key="13">
    <source>
        <dbReference type="ARBA" id="ARBA00047630"/>
    </source>
</evidence>
<gene>
    <name evidence="16" type="ORF">M23134_03496</name>
</gene>
<dbReference type="PANTHER" id="PTHR21152:SF40">
    <property type="entry name" value="ALANINE--GLYOXYLATE AMINOTRANSFERASE"/>
    <property type="match status" value="1"/>
</dbReference>
<dbReference type="GO" id="GO:0004760">
    <property type="term" value="F:L-serine-pyruvate transaminase activity"/>
    <property type="evidence" value="ECO:0007669"/>
    <property type="project" value="TreeGrafter"/>
</dbReference>
<name>A1ZN54_MICM2</name>
<dbReference type="GO" id="GO:0004648">
    <property type="term" value="F:O-phospho-L-serine:2-oxoglutarate aminotransferase activity"/>
    <property type="evidence" value="ECO:0007669"/>
    <property type="project" value="UniProtKB-EC"/>
</dbReference>
<sequence length="353" mass="39759">MITFYPGPSKVYPQIGKYTQQAVEKGILSQNHRSSAFVELSSQTISLLKQKLTIPPDYWVFYTSSATECWEIIAQSLIQKQSYHVYNGAFGEKWAKRTQELGINTTQYAFDPATSLDILQLTINPAHELIAITHNETSNATALSSTFLRDLRQSFPAQLIAVDATSSLGGVQLDISQADVWYASVQKCLGLPAGMAIMLCSPKAIEHALAINERNHYNSLALMIEKMQDWQTTYTPNILNIYLLNQVLQQVPSIEKVDKMVKQRAQAYYSFFEKIEGLQLLNENPAVRSATVISLKGSLNRIAHIKDLAKQKNIILGNGYGKWKDTTFRIANFPAIEDFEIELLKDFFNTMMS</sequence>
<keyword evidence="5" id="KW-0963">Cytoplasm</keyword>
<dbReference type="GO" id="GO:0008453">
    <property type="term" value="F:alanine-glyoxylate transaminase activity"/>
    <property type="evidence" value="ECO:0007669"/>
    <property type="project" value="TreeGrafter"/>
</dbReference>
<evidence type="ECO:0000256" key="11">
    <source>
        <dbReference type="ARBA" id="ARBA00023299"/>
    </source>
</evidence>
<dbReference type="SUPFAM" id="SSF53383">
    <property type="entry name" value="PLP-dependent transferases"/>
    <property type="match status" value="1"/>
</dbReference>
<dbReference type="InterPro" id="IPR000192">
    <property type="entry name" value="Aminotrans_V_dom"/>
</dbReference>
<dbReference type="EMBL" id="AAWS01000017">
    <property type="protein sequence ID" value="EAY28235.1"/>
    <property type="molecule type" value="Genomic_DNA"/>
</dbReference>
<evidence type="ECO:0000256" key="8">
    <source>
        <dbReference type="ARBA" id="ARBA00022679"/>
    </source>
</evidence>
<accession>A1ZN54</accession>
<dbReference type="InterPro" id="IPR015422">
    <property type="entry name" value="PyrdxlP-dep_Trfase_small"/>
</dbReference>
<comment type="similarity">
    <text evidence="3">Belongs to the class-V pyridoxal-phosphate-dependent aminotransferase family. SerC subfamily.</text>
</comment>
<dbReference type="Gene3D" id="3.90.1150.10">
    <property type="entry name" value="Aspartate Aminotransferase, domain 1"/>
    <property type="match status" value="1"/>
</dbReference>
<keyword evidence="9" id="KW-0663">Pyridoxal phosphate</keyword>
<proteinExistence type="inferred from homology"/>
<evidence type="ECO:0000313" key="16">
    <source>
        <dbReference type="EMBL" id="EAY28235.1"/>
    </source>
</evidence>
<evidence type="ECO:0000313" key="17">
    <source>
        <dbReference type="Proteomes" id="UP000004095"/>
    </source>
</evidence>
<feature type="domain" description="Aminotransferase class V" evidence="15">
    <location>
        <begin position="8"/>
        <end position="318"/>
    </location>
</feature>
<evidence type="ECO:0000256" key="5">
    <source>
        <dbReference type="ARBA" id="ARBA00022490"/>
    </source>
</evidence>